<dbReference type="Pfam" id="PF18299">
    <property type="entry name" value="R2K_2"/>
    <property type="match status" value="1"/>
</dbReference>
<dbReference type="AlphaFoldDB" id="A0A844FTV9"/>
<dbReference type="Proteomes" id="UP000442619">
    <property type="component" value="Unassembled WGS sequence"/>
</dbReference>
<gene>
    <name evidence="2" type="ORF">FYJ79_05920</name>
</gene>
<sequence>MKVYVKCKYNSNSGLMLGHSETFTKAIYGFSELGAEIIPYESLDDIYDVVTKEDIVLDYIQQCDTIFEKFGYKNVHVDDYPDCLKKYLGRNIWHDTINSISSNPDKWSAGWFVKPVKSKVFTGKVIKSINDLIGCGNSQEDYEVICSEAIDIRKEWRYFIYYDEIIDIRPYKGDYHYTYNPKVIDNIMEDFRKWKDRPVACSIDVGVTSENKTILIECNDAYALGSYGLVDFRYAKLISARWSQILEREDEFDFRKFGIEK</sequence>
<dbReference type="InterPro" id="IPR041261">
    <property type="entry name" value="R2K_2"/>
</dbReference>
<evidence type="ECO:0000313" key="3">
    <source>
        <dbReference type="Proteomes" id="UP000442619"/>
    </source>
</evidence>
<organism evidence="2 3">
    <name type="scientific">Sharpea porci</name>
    <dbReference type="NCBI Taxonomy" id="2652286"/>
    <lineage>
        <taxon>Bacteria</taxon>
        <taxon>Bacillati</taxon>
        <taxon>Bacillota</taxon>
        <taxon>Erysipelotrichia</taxon>
        <taxon>Erysipelotrichales</taxon>
        <taxon>Coprobacillaceae</taxon>
        <taxon>Sharpea</taxon>
    </lineage>
</organism>
<evidence type="ECO:0000259" key="1">
    <source>
        <dbReference type="Pfam" id="PF18299"/>
    </source>
</evidence>
<dbReference type="EMBL" id="VUNM01000010">
    <property type="protein sequence ID" value="MST89113.1"/>
    <property type="molecule type" value="Genomic_DNA"/>
</dbReference>
<dbReference type="RefSeq" id="WP_154515403.1">
    <property type="nucleotide sequence ID" value="NZ_VUNM01000010.1"/>
</dbReference>
<feature type="domain" description="ATP-grasp" evidence="1">
    <location>
        <begin position="87"/>
        <end position="237"/>
    </location>
</feature>
<protein>
    <submittedName>
        <fullName evidence="2">DUF4343 domain-containing protein</fullName>
    </submittedName>
</protein>
<name>A0A844FTV9_9FIRM</name>
<accession>A0A844FTV9</accession>
<comment type="caution">
    <text evidence="2">The sequence shown here is derived from an EMBL/GenBank/DDBJ whole genome shotgun (WGS) entry which is preliminary data.</text>
</comment>
<reference evidence="2 3" key="1">
    <citation type="submission" date="2019-08" db="EMBL/GenBank/DDBJ databases">
        <title>In-depth cultivation of the pig gut microbiome towards novel bacterial diversity and tailored functional studies.</title>
        <authorList>
            <person name="Wylensek D."/>
            <person name="Hitch T.C.A."/>
            <person name="Clavel T."/>
        </authorList>
    </citation>
    <scope>NUCLEOTIDE SEQUENCE [LARGE SCALE GENOMIC DNA]</scope>
    <source>
        <strain evidence="2 3">CA-Schmier-601-WT-3</strain>
    </source>
</reference>
<evidence type="ECO:0000313" key="2">
    <source>
        <dbReference type="EMBL" id="MST89113.1"/>
    </source>
</evidence>
<keyword evidence="3" id="KW-1185">Reference proteome</keyword>
<proteinExistence type="predicted"/>